<comment type="caution">
    <text evidence="2">The sequence shown here is derived from an EMBL/GenBank/DDBJ whole genome shotgun (WGS) entry which is preliminary data.</text>
</comment>
<dbReference type="OrthoDB" id="1931061at2759"/>
<keyword evidence="3" id="KW-1185">Reference proteome</keyword>
<feature type="region of interest" description="Disordered" evidence="1">
    <location>
        <begin position="1"/>
        <end position="22"/>
    </location>
</feature>
<name>A0A8J4RB27_9ROSI</name>
<evidence type="ECO:0000313" key="3">
    <source>
        <dbReference type="Proteomes" id="UP000737018"/>
    </source>
</evidence>
<reference evidence="2" key="1">
    <citation type="submission" date="2020-03" db="EMBL/GenBank/DDBJ databases">
        <title>Castanea mollissima Vanexum genome sequencing.</title>
        <authorList>
            <person name="Staton M."/>
        </authorList>
    </citation>
    <scope>NUCLEOTIDE SEQUENCE</scope>
    <source>
        <tissue evidence="2">Leaf</tissue>
    </source>
</reference>
<protein>
    <submittedName>
        <fullName evidence="2">Uncharacterized protein</fullName>
    </submittedName>
</protein>
<evidence type="ECO:0000313" key="2">
    <source>
        <dbReference type="EMBL" id="KAF3964344.1"/>
    </source>
</evidence>
<dbReference type="Proteomes" id="UP000737018">
    <property type="component" value="Unassembled WGS sequence"/>
</dbReference>
<evidence type="ECO:0000256" key="1">
    <source>
        <dbReference type="SAM" id="MobiDB-lite"/>
    </source>
</evidence>
<organism evidence="2 3">
    <name type="scientific">Castanea mollissima</name>
    <name type="common">Chinese chestnut</name>
    <dbReference type="NCBI Taxonomy" id="60419"/>
    <lineage>
        <taxon>Eukaryota</taxon>
        <taxon>Viridiplantae</taxon>
        <taxon>Streptophyta</taxon>
        <taxon>Embryophyta</taxon>
        <taxon>Tracheophyta</taxon>
        <taxon>Spermatophyta</taxon>
        <taxon>Magnoliopsida</taxon>
        <taxon>eudicotyledons</taxon>
        <taxon>Gunneridae</taxon>
        <taxon>Pentapetalae</taxon>
        <taxon>rosids</taxon>
        <taxon>fabids</taxon>
        <taxon>Fagales</taxon>
        <taxon>Fagaceae</taxon>
        <taxon>Castanea</taxon>
    </lineage>
</organism>
<sequence length="229" mass="26507">MQAPPNEKEEEEDMLKDKYSNISDFPRSSSFLKPPTCNLYNPETTPHLPWVSSSPWPINYVSWQYTQPSPLNRPKGLLLLPFSSFFSSIRIRVKGRDLAFSYQAYLEIQLHDEESHGFSILISGLFGNTTTRRGKSGEYNLSSTSGTRVYIDLDIPKTAEFKDQLVENNQPIGQMPKQFKPQLTIQEEMNINKTTISEITKMMWDSDNEFLGNYLYLERPFEQIFRGAR</sequence>
<proteinExistence type="predicted"/>
<accession>A0A8J4RB27</accession>
<dbReference type="EMBL" id="JRKL02001379">
    <property type="protein sequence ID" value="KAF3964344.1"/>
    <property type="molecule type" value="Genomic_DNA"/>
</dbReference>
<gene>
    <name evidence="2" type="ORF">CMV_011356</name>
</gene>
<dbReference type="AlphaFoldDB" id="A0A8J4RB27"/>